<feature type="compositionally biased region" description="Basic residues" evidence="1">
    <location>
        <begin position="1"/>
        <end position="10"/>
    </location>
</feature>
<organism evidence="2 3">
    <name type="scientific">Polyporus arcularius HHB13444</name>
    <dbReference type="NCBI Taxonomy" id="1314778"/>
    <lineage>
        <taxon>Eukaryota</taxon>
        <taxon>Fungi</taxon>
        <taxon>Dikarya</taxon>
        <taxon>Basidiomycota</taxon>
        <taxon>Agaricomycotina</taxon>
        <taxon>Agaricomycetes</taxon>
        <taxon>Polyporales</taxon>
        <taxon>Polyporaceae</taxon>
        <taxon>Polyporus</taxon>
    </lineage>
</organism>
<keyword evidence="3" id="KW-1185">Reference proteome</keyword>
<sequence length="90" mass="9867">MPKQQKKRSKSNGAPKDARQASAKQAAKKMVKARQRITREQAADVTARINDEFAKVQMLDQQRAGTKLNTSSGTVPEGTVQELADVMQAL</sequence>
<dbReference type="Proteomes" id="UP000308197">
    <property type="component" value="Unassembled WGS sequence"/>
</dbReference>
<protein>
    <submittedName>
        <fullName evidence="2">Uncharacterized protein</fullName>
    </submittedName>
</protein>
<dbReference type="InParanoid" id="A0A5C3P4I6"/>
<dbReference type="AlphaFoldDB" id="A0A5C3P4I6"/>
<proteinExistence type="predicted"/>
<gene>
    <name evidence="2" type="ORF">K466DRAFT_589460</name>
</gene>
<feature type="compositionally biased region" description="Basic residues" evidence="1">
    <location>
        <begin position="26"/>
        <end position="35"/>
    </location>
</feature>
<reference evidence="2 3" key="1">
    <citation type="journal article" date="2019" name="Nat. Ecol. Evol.">
        <title>Megaphylogeny resolves global patterns of mushroom evolution.</title>
        <authorList>
            <person name="Varga T."/>
            <person name="Krizsan K."/>
            <person name="Foldi C."/>
            <person name="Dima B."/>
            <person name="Sanchez-Garcia M."/>
            <person name="Sanchez-Ramirez S."/>
            <person name="Szollosi G.J."/>
            <person name="Szarkandi J.G."/>
            <person name="Papp V."/>
            <person name="Albert L."/>
            <person name="Andreopoulos W."/>
            <person name="Angelini C."/>
            <person name="Antonin V."/>
            <person name="Barry K.W."/>
            <person name="Bougher N.L."/>
            <person name="Buchanan P."/>
            <person name="Buyck B."/>
            <person name="Bense V."/>
            <person name="Catcheside P."/>
            <person name="Chovatia M."/>
            <person name="Cooper J."/>
            <person name="Damon W."/>
            <person name="Desjardin D."/>
            <person name="Finy P."/>
            <person name="Geml J."/>
            <person name="Haridas S."/>
            <person name="Hughes K."/>
            <person name="Justo A."/>
            <person name="Karasinski D."/>
            <person name="Kautmanova I."/>
            <person name="Kiss B."/>
            <person name="Kocsube S."/>
            <person name="Kotiranta H."/>
            <person name="LaButti K.M."/>
            <person name="Lechner B.E."/>
            <person name="Liimatainen K."/>
            <person name="Lipzen A."/>
            <person name="Lukacs Z."/>
            <person name="Mihaltcheva S."/>
            <person name="Morgado L.N."/>
            <person name="Niskanen T."/>
            <person name="Noordeloos M.E."/>
            <person name="Ohm R.A."/>
            <person name="Ortiz-Santana B."/>
            <person name="Ovrebo C."/>
            <person name="Racz N."/>
            <person name="Riley R."/>
            <person name="Savchenko A."/>
            <person name="Shiryaev A."/>
            <person name="Soop K."/>
            <person name="Spirin V."/>
            <person name="Szebenyi C."/>
            <person name="Tomsovsky M."/>
            <person name="Tulloss R.E."/>
            <person name="Uehling J."/>
            <person name="Grigoriev I.V."/>
            <person name="Vagvolgyi C."/>
            <person name="Papp T."/>
            <person name="Martin F.M."/>
            <person name="Miettinen O."/>
            <person name="Hibbett D.S."/>
            <person name="Nagy L.G."/>
        </authorList>
    </citation>
    <scope>NUCLEOTIDE SEQUENCE [LARGE SCALE GENOMIC DNA]</scope>
    <source>
        <strain evidence="2 3">HHB13444</strain>
    </source>
</reference>
<accession>A0A5C3P4I6</accession>
<evidence type="ECO:0000313" key="3">
    <source>
        <dbReference type="Proteomes" id="UP000308197"/>
    </source>
</evidence>
<name>A0A5C3P4I6_9APHY</name>
<dbReference type="EMBL" id="ML211366">
    <property type="protein sequence ID" value="TFK83787.1"/>
    <property type="molecule type" value="Genomic_DNA"/>
</dbReference>
<evidence type="ECO:0000256" key="1">
    <source>
        <dbReference type="SAM" id="MobiDB-lite"/>
    </source>
</evidence>
<feature type="region of interest" description="Disordered" evidence="1">
    <location>
        <begin position="1"/>
        <end position="35"/>
    </location>
</feature>
<evidence type="ECO:0000313" key="2">
    <source>
        <dbReference type="EMBL" id="TFK83787.1"/>
    </source>
</evidence>